<dbReference type="RefSeq" id="WP_162368615.1">
    <property type="nucleotide sequence ID" value="NZ_WUBS01000025.1"/>
</dbReference>
<sequence>MIKSFRHKGLEKFFATGSTAGIQAKHAAKLQIQLTALNAAKRAEDMSAPGWKLHPLKGADLAGHWAISVNGNWRLTFRFDGEDAILVDYQDYH</sequence>
<dbReference type="AlphaFoldDB" id="A0A845SKV2"/>
<evidence type="ECO:0000313" key="2">
    <source>
        <dbReference type="Proteomes" id="UP000461443"/>
    </source>
</evidence>
<proteinExistence type="predicted"/>
<reference evidence="1 2" key="2">
    <citation type="submission" date="2020-02" db="EMBL/GenBank/DDBJ databases">
        <title>The new genus of Enterobacteriales.</title>
        <authorList>
            <person name="Kim I.S."/>
        </authorList>
    </citation>
    <scope>NUCLEOTIDE SEQUENCE [LARGE SCALE GENOMIC DNA]</scope>
    <source>
        <strain evidence="1 2">SAP-6</strain>
    </source>
</reference>
<evidence type="ECO:0000313" key="1">
    <source>
        <dbReference type="EMBL" id="NDL65903.1"/>
    </source>
</evidence>
<accession>A0A845SKV2</accession>
<organism evidence="1 2">
    <name type="scientific">Acerihabitans arboris</name>
    <dbReference type="NCBI Taxonomy" id="2691583"/>
    <lineage>
        <taxon>Bacteria</taxon>
        <taxon>Pseudomonadati</taxon>
        <taxon>Pseudomonadota</taxon>
        <taxon>Gammaproteobacteria</taxon>
        <taxon>Enterobacterales</taxon>
        <taxon>Pectobacteriaceae</taxon>
        <taxon>Acerihabitans</taxon>
    </lineage>
</organism>
<dbReference type="InterPro" id="IPR007711">
    <property type="entry name" value="HigB-1"/>
</dbReference>
<dbReference type="EMBL" id="WUBS01000025">
    <property type="protein sequence ID" value="NDL65903.1"/>
    <property type="molecule type" value="Genomic_DNA"/>
</dbReference>
<protein>
    <submittedName>
        <fullName evidence="1">Peptidase</fullName>
    </submittedName>
</protein>
<name>A0A845SKV2_9GAMM</name>
<dbReference type="PANTHER" id="PTHR40266">
    <property type="entry name" value="TOXIN HIGB-1"/>
    <property type="match status" value="1"/>
</dbReference>
<dbReference type="PANTHER" id="PTHR40266:SF2">
    <property type="entry name" value="TOXIN HIGB-1"/>
    <property type="match status" value="1"/>
</dbReference>
<gene>
    <name evidence="1" type="ORF">GRH90_24535</name>
</gene>
<reference evidence="1 2" key="1">
    <citation type="submission" date="2019-12" db="EMBL/GenBank/DDBJ databases">
        <authorList>
            <person name="Lee S.D."/>
        </authorList>
    </citation>
    <scope>NUCLEOTIDE SEQUENCE [LARGE SCALE GENOMIC DNA]</scope>
    <source>
        <strain evidence="1 2">SAP-6</strain>
    </source>
</reference>
<dbReference type="Proteomes" id="UP000461443">
    <property type="component" value="Unassembled WGS sequence"/>
</dbReference>
<dbReference type="SUPFAM" id="SSF143011">
    <property type="entry name" value="RelE-like"/>
    <property type="match status" value="1"/>
</dbReference>
<dbReference type="Gene3D" id="3.30.2310.20">
    <property type="entry name" value="RelE-like"/>
    <property type="match status" value="1"/>
</dbReference>
<dbReference type="Pfam" id="PF05015">
    <property type="entry name" value="HigB-like_toxin"/>
    <property type="match status" value="1"/>
</dbReference>
<keyword evidence="2" id="KW-1185">Reference proteome</keyword>
<dbReference type="InterPro" id="IPR035093">
    <property type="entry name" value="RelE/ParE_toxin_dom_sf"/>
</dbReference>
<comment type="caution">
    <text evidence="1">The sequence shown here is derived from an EMBL/GenBank/DDBJ whole genome shotgun (WGS) entry which is preliminary data.</text>
</comment>